<feature type="domain" description="Knottins-like" evidence="4">
    <location>
        <begin position="46"/>
        <end position="91"/>
    </location>
</feature>
<dbReference type="OrthoDB" id="7855370at2759"/>
<dbReference type="FunFam" id="3.30.30.10:FF:000001">
    <property type="entry name" value="Drosomycin 13"/>
    <property type="match status" value="1"/>
</dbReference>
<proteinExistence type="predicted"/>
<evidence type="ECO:0000256" key="2">
    <source>
        <dbReference type="ARBA" id="ARBA00022525"/>
    </source>
</evidence>
<organism evidence="5 6">
    <name type="scientific">Drosophila simulans</name>
    <name type="common">Fruit fly</name>
    <dbReference type="NCBI Taxonomy" id="7240"/>
    <lineage>
        <taxon>Eukaryota</taxon>
        <taxon>Metazoa</taxon>
        <taxon>Ecdysozoa</taxon>
        <taxon>Arthropoda</taxon>
        <taxon>Hexapoda</taxon>
        <taxon>Insecta</taxon>
        <taxon>Pterygota</taxon>
        <taxon>Neoptera</taxon>
        <taxon>Endopterygota</taxon>
        <taxon>Diptera</taxon>
        <taxon>Brachycera</taxon>
        <taxon>Muscomorpha</taxon>
        <taxon>Ephydroidea</taxon>
        <taxon>Drosophilidae</taxon>
        <taxon>Drosophila</taxon>
        <taxon>Sophophora</taxon>
    </lineage>
</organism>
<evidence type="ECO:0000256" key="3">
    <source>
        <dbReference type="ARBA" id="ARBA00023157"/>
    </source>
</evidence>
<dbReference type="AlphaFoldDB" id="A0A0J9RNK2"/>
<dbReference type="KEGG" id="dsi:Dsimw501_GD13752"/>
<dbReference type="SMART" id="SM00505">
    <property type="entry name" value="Knot1"/>
    <property type="match status" value="1"/>
</dbReference>
<dbReference type="EMBL" id="CM002912">
    <property type="protein sequence ID" value="KMY97327.1"/>
    <property type="molecule type" value="Genomic_DNA"/>
</dbReference>
<evidence type="ECO:0000313" key="6">
    <source>
        <dbReference type="Proteomes" id="UP000035880"/>
    </source>
</evidence>
<gene>
    <name evidence="5" type="primary">Dsim\dro3</name>
    <name evidence="5" type="ORF">Dsimw501_GD13752</name>
</gene>
<evidence type="ECO:0000259" key="4">
    <source>
        <dbReference type="SMART" id="SM00505"/>
    </source>
</evidence>
<dbReference type="GeneID" id="6736623"/>
<reference evidence="5 6" key="1">
    <citation type="journal article" date="2013" name="Genome Res.">
        <title>A second-generation assembly of the Drosophila simulans genome provides new insights into patterns of lineage-specific divergence.</title>
        <authorList>
            <person name="Hu T.T."/>
            <person name="Eisen M.B."/>
            <person name="Thornton K.R."/>
            <person name="Andolfatto P."/>
        </authorList>
    </citation>
    <scope>NUCLEOTIDE SEQUENCE [LARGE SCALE GENOMIC DNA]</scope>
    <source>
        <strain evidence="6">w501</strain>
    </source>
</reference>
<sequence>MPNAFKNSSKIRDSLRTSVAMVQIKLLFALLAVMTIVLMEANTVSARDCLSGTFGGPCWAWSGEKCRRLCIEEGHVSGHCSGGMKCWCEGC</sequence>
<comment type="subcellular location">
    <subcellularLocation>
        <location evidence="1">Secreted</location>
    </subcellularLocation>
</comment>
<dbReference type="SUPFAM" id="SSF57095">
    <property type="entry name" value="Scorpion toxin-like"/>
    <property type="match status" value="1"/>
</dbReference>
<name>A0A0J9RNK2_DROSI</name>
<evidence type="ECO:0000313" key="5">
    <source>
        <dbReference type="EMBL" id="KMY97327.1"/>
    </source>
</evidence>
<keyword evidence="3" id="KW-1015">Disulfide bond</keyword>
<evidence type="ECO:0000256" key="1">
    <source>
        <dbReference type="ARBA" id="ARBA00004613"/>
    </source>
</evidence>
<dbReference type="Proteomes" id="UP000035880">
    <property type="component" value="Chromosome 3L"/>
</dbReference>
<dbReference type="GO" id="GO:0005576">
    <property type="term" value="C:extracellular region"/>
    <property type="evidence" value="ECO:0007669"/>
    <property type="project" value="UniProtKB-SubCell"/>
</dbReference>
<dbReference type="InterPro" id="IPR003614">
    <property type="entry name" value="Knottins"/>
</dbReference>
<accession>A0A0J9RNK2</accession>
<dbReference type="GO" id="GO:0050832">
    <property type="term" value="P:defense response to fungus"/>
    <property type="evidence" value="ECO:0007669"/>
    <property type="project" value="EnsemblMetazoa"/>
</dbReference>
<dbReference type="Pfam" id="PF00304">
    <property type="entry name" value="Gamma-thionin"/>
    <property type="match status" value="1"/>
</dbReference>
<dbReference type="Gene3D" id="3.30.30.10">
    <property type="entry name" value="Knottin, scorpion toxin-like"/>
    <property type="match status" value="1"/>
</dbReference>
<protein>
    <submittedName>
        <fullName evidence="5">Drosomycin-3</fullName>
    </submittedName>
</protein>
<keyword evidence="2" id="KW-0964">Secreted</keyword>
<dbReference type="Bgee" id="FBgn0084247">
    <property type="expression patterns" value="Expressed in adult organism"/>
</dbReference>
<dbReference type="InterPro" id="IPR036574">
    <property type="entry name" value="Scorpion_toxin-like_sf"/>
</dbReference>